<feature type="compositionally biased region" description="Basic and acidic residues" evidence="1">
    <location>
        <begin position="306"/>
        <end position="319"/>
    </location>
</feature>
<feature type="compositionally biased region" description="Polar residues" evidence="1">
    <location>
        <begin position="291"/>
        <end position="305"/>
    </location>
</feature>
<feature type="compositionally biased region" description="Basic and acidic residues" evidence="1">
    <location>
        <begin position="543"/>
        <end position="555"/>
    </location>
</feature>
<feature type="compositionally biased region" description="Basic and acidic residues" evidence="1">
    <location>
        <begin position="359"/>
        <end position="379"/>
    </location>
</feature>
<feature type="compositionally biased region" description="Basic and acidic residues" evidence="1">
    <location>
        <begin position="572"/>
        <end position="581"/>
    </location>
</feature>
<dbReference type="InterPro" id="IPR043472">
    <property type="entry name" value="Macro_dom-like"/>
</dbReference>
<dbReference type="NCBIfam" id="TIGR02452">
    <property type="entry name" value="TIGR02452 family protein"/>
    <property type="match status" value="1"/>
</dbReference>
<sequence>MNGKSKGQNGNQSSRLINSDDNNKDDDLSSQFQNIRQKYNISDENFSIFKSKLREKSTNNKITISNSFDLFKLSIIFKDKNITAKLIKPISTISKISWEKYDQIEKYILEFDESIQNDEQRELFKEYLTFTKILQKLSEHINEFFHSQYIEKYSNELISEVLNSVDQKQIPQDELIELILKSKKTRSKLLSFIDIHSLSPNKREEFLLSLFNHLQLLLISNEFLLKYFENNAEEESTKFLLKSSKFGNVAASFQLYRNRPDNNEYKEEYEYQKHFDQIIIDLYKKSQQTAPTTNQAILDSNSNESQEIKKTNRVEEPPKPKINKKPNSKFEVDFNVQSETSNKLEPERRIDNQKQNNQVKEKHQPQPKKEEEVKEEKSKPNQTLPKSESASAENKYCDNDDEEEESRKEDEKEASKSSEQTKQAQDQNHKKDAKESSKSLEKTRGQNHKKDEINEESSEQIEQKQDQNHKKDAKEASKSLEKTRGQNHKKDEMNEESSEQIEQKQGQNHKKDEMNEESSEQIEQTQGQNHKKDEMNEESSEQIEQKQDQNHKKDEMNEESSEQIEQTQGQNHKKDAKEASKSSEQTKQTRGQNHKNNEMNEESSEQIEQTQAQNLKIYLHASSNKQETNKKEQSSMDDSDSSYEEGEVKLHQLGKPDRMNDQLNKTKPRISITQYDRPLTVQLPTSSNGLHRAKESVAYAVKRPQSSQAEMKPASKPIRNVDTRHRQVSSSVSKGPTFSAVEIANQKVWKENEEIFKKGKYNVSFISYDIKAKLDASNQHTFTVKKDRSFKQEMSILFKNKHKFGISEKKLILSRIEVTHEGTFEAARRFKSKQIKEVCALNFASATKPGGGVKNGRTAQEETLSRQSSLYLSLITQPEMYEYHKRQRNPFYSDYMIYSPNVVVIRDENNELTQPIRVSVISSAAVNKSEIDKAYGRGVRDLDVYKCMKNRIRKIIELCISTGNRTIILGAFGCGVFGNDPAHISQLFKEVLVDEYYGLFIDHIIFAIKSSRTKPGINYEAFSKTFKKH</sequence>
<feature type="compositionally biased region" description="Basic and acidic residues" evidence="1">
    <location>
        <begin position="461"/>
        <end position="492"/>
    </location>
</feature>
<dbReference type="SUPFAM" id="SSF52949">
    <property type="entry name" value="Macro domain-like"/>
    <property type="match status" value="1"/>
</dbReference>
<feature type="region of interest" description="Disordered" evidence="1">
    <location>
        <begin position="291"/>
        <end position="663"/>
    </location>
</feature>
<evidence type="ECO:0000313" key="4">
    <source>
        <dbReference type="Proteomes" id="UP001470230"/>
    </source>
</evidence>
<feature type="compositionally biased region" description="Acidic residues" evidence="1">
    <location>
        <begin position="635"/>
        <end position="645"/>
    </location>
</feature>
<feature type="region of interest" description="Disordered" evidence="1">
    <location>
        <begin position="1"/>
        <end position="28"/>
    </location>
</feature>
<comment type="caution">
    <text evidence="3">The sequence shown here is derived from an EMBL/GenBank/DDBJ whole genome shotgun (WGS) entry which is preliminary data.</text>
</comment>
<feature type="compositionally biased region" description="Polar residues" evidence="1">
    <location>
        <begin position="381"/>
        <end position="392"/>
    </location>
</feature>
<proteinExistence type="predicted"/>
<feature type="compositionally biased region" description="Basic and acidic residues" evidence="1">
    <location>
        <begin position="646"/>
        <end position="660"/>
    </location>
</feature>
<evidence type="ECO:0000259" key="2">
    <source>
        <dbReference type="Pfam" id="PF10021"/>
    </source>
</evidence>
<dbReference type="InterPro" id="IPR012664">
    <property type="entry name" value="CHP02452"/>
</dbReference>
<feature type="domain" description="Microbial-type PARG catalytic" evidence="2">
    <location>
        <begin position="751"/>
        <end position="907"/>
    </location>
</feature>
<evidence type="ECO:0000256" key="1">
    <source>
        <dbReference type="SAM" id="MobiDB-lite"/>
    </source>
</evidence>
<feature type="compositionally biased region" description="Polar residues" evidence="1">
    <location>
        <begin position="1"/>
        <end position="17"/>
    </location>
</feature>
<dbReference type="Proteomes" id="UP001470230">
    <property type="component" value="Unassembled WGS sequence"/>
</dbReference>
<protein>
    <recommendedName>
        <fullName evidence="2">Microbial-type PARG catalytic domain-containing protein</fullName>
    </recommendedName>
</protein>
<keyword evidence="4" id="KW-1185">Reference proteome</keyword>
<dbReference type="Gene3D" id="3.40.220.10">
    <property type="entry name" value="Leucine Aminopeptidase, subunit E, domain 1"/>
    <property type="match status" value="1"/>
</dbReference>
<dbReference type="Pfam" id="PF10021">
    <property type="entry name" value="PARG_cat_microb"/>
    <property type="match status" value="1"/>
</dbReference>
<organism evidence="3 4">
    <name type="scientific">Tritrichomonas musculus</name>
    <dbReference type="NCBI Taxonomy" id="1915356"/>
    <lineage>
        <taxon>Eukaryota</taxon>
        <taxon>Metamonada</taxon>
        <taxon>Parabasalia</taxon>
        <taxon>Tritrichomonadida</taxon>
        <taxon>Tritrichomonadidae</taxon>
        <taxon>Tritrichomonas</taxon>
    </lineage>
</organism>
<feature type="compositionally biased region" description="Basic and acidic residues" evidence="1">
    <location>
        <begin position="405"/>
        <end position="416"/>
    </location>
</feature>
<feature type="compositionally biased region" description="Basic and acidic residues" evidence="1">
    <location>
        <begin position="342"/>
        <end position="352"/>
    </location>
</feature>
<accession>A0ABR2IKN6</accession>
<dbReference type="EMBL" id="JAPFFF010000016">
    <property type="protein sequence ID" value="KAK8864825.1"/>
    <property type="molecule type" value="Genomic_DNA"/>
</dbReference>
<dbReference type="PANTHER" id="PTHR35596">
    <property type="entry name" value="DUF2263 DOMAIN-CONTAINING PROTEIN"/>
    <property type="match status" value="1"/>
</dbReference>
<name>A0ABR2IKN6_9EUKA</name>
<evidence type="ECO:0000313" key="3">
    <source>
        <dbReference type="EMBL" id="KAK8864825.1"/>
    </source>
</evidence>
<dbReference type="PANTHER" id="PTHR35596:SF1">
    <property type="entry name" value="MICROBIAL-TYPE PARG CATALYTIC DOMAIN-CONTAINING PROTEIN"/>
    <property type="match status" value="1"/>
</dbReference>
<feature type="compositionally biased region" description="Basic and acidic residues" evidence="1">
    <location>
        <begin position="427"/>
        <end position="452"/>
    </location>
</feature>
<gene>
    <name evidence="3" type="ORF">M9Y10_010351</name>
</gene>
<reference evidence="3 4" key="1">
    <citation type="submission" date="2024-04" db="EMBL/GenBank/DDBJ databases">
        <title>Tritrichomonas musculus Genome.</title>
        <authorList>
            <person name="Alves-Ferreira E."/>
            <person name="Grigg M."/>
            <person name="Lorenzi H."/>
            <person name="Galac M."/>
        </authorList>
    </citation>
    <scope>NUCLEOTIDE SEQUENCE [LARGE SCALE GENOMIC DNA]</scope>
    <source>
        <strain evidence="3 4">EAF2021</strain>
    </source>
</reference>
<dbReference type="InterPro" id="IPR019261">
    <property type="entry name" value="PARG_cat_microbial"/>
</dbReference>